<proteinExistence type="predicted"/>
<dbReference type="Proteomes" id="UP000824881">
    <property type="component" value="Unassembled WGS sequence"/>
</dbReference>
<protein>
    <submittedName>
        <fullName evidence="1">Uncharacterized protein</fullName>
    </submittedName>
</protein>
<dbReference type="EMBL" id="WQMT02000002">
    <property type="protein sequence ID" value="KAG9226123.1"/>
    <property type="molecule type" value="Genomic_DNA"/>
</dbReference>
<accession>A0ACB7J9R1</accession>
<reference evidence="1 2" key="1">
    <citation type="journal article" date="2021" name="Appl. Environ. Microbiol.">
        <title>Genetic linkage and physical mapping for an oyster mushroom Pleurotus cornucopiae and QTL analysis for the trait cap color.</title>
        <authorList>
            <person name="Zhang Y."/>
            <person name="Gao W."/>
            <person name="Sonnenberg A."/>
            <person name="Chen Q."/>
            <person name="Zhang J."/>
            <person name="Huang C."/>
        </authorList>
    </citation>
    <scope>NUCLEOTIDE SEQUENCE [LARGE SCALE GENOMIC DNA]</scope>
    <source>
        <strain evidence="1">CCMSSC00406</strain>
    </source>
</reference>
<organism evidence="1 2">
    <name type="scientific">Pleurotus cornucopiae</name>
    <name type="common">Cornucopia mushroom</name>
    <dbReference type="NCBI Taxonomy" id="5321"/>
    <lineage>
        <taxon>Eukaryota</taxon>
        <taxon>Fungi</taxon>
        <taxon>Dikarya</taxon>
        <taxon>Basidiomycota</taxon>
        <taxon>Agaricomycotina</taxon>
        <taxon>Agaricomycetes</taxon>
        <taxon>Agaricomycetidae</taxon>
        <taxon>Agaricales</taxon>
        <taxon>Pleurotineae</taxon>
        <taxon>Pleurotaceae</taxon>
        <taxon>Pleurotus</taxon>
    </lineage>
</organism>
<evidence type="ECO:0000313" key="2">
    <source>
        <dbReference type="Proteomes" id="UP000824881"/>
    </source>
</evidence>
<comment type="caution">
    <text evidence="1">The sequence shown here is derived from an EMBL/GenBank/DDBJ whole genome shotgun (WGS) entry which is preliminary data.</text>
</comment>
<evidence type="ECO:0000313" key="1">
    <source>
        <dbReference type="EMBL" id="KAG9226123.1"/>
    </source>
</evidence>
<keyword evidence="2" id="KW-1185">Reference proteome</keyword>
<gene>
    <name evidence="1" type="ORF">CCMSSC00406_0005034</name>
</gene>
<sequence>MSKKEPRVVVIGAGLAGISTGIALKQQLNFKNFTIYEKANNVGGTWRDNTYPGCGSDVGAHWYSLSTELNPWWPTYYVGQPALQAYWEGLFHKHGLEAHTQFNIIYKSAAWDADLQQYRIVLEDGITGAKIETEAQAIVFAIGGFTRAMYPPEIEGRDAFKGAIWHSAEWNHEYDLKGKRVGVIGNGCSVAQFLPKIAADPSVEVVNFCRTPQWYIPQANFRYPGLVKALFGYVPGVMRLYRNFLMARADTGALAFRKENTFVVKQARKRFTKYLKYKVPQDMIEKLTPSYPPGCKRIIVDPGYLDAVQQPNVTLNWDGIDTIVEEGIKTKTGEVIELDAIIFGTGYVIEMGTMNLVGRNGRTLEGYYADRGGPTAYLGTCIPGFPNAFTLLGPNTATGHASVIFTEEAQINLAVQLLKPVLEGKAKSFEVTDQATDKYDDWLQRRLSTSVWTDCHSYYHKDRTETKSRIVATFPGPVSYFWWMLRKPVWGDYISVGAEPWFKSMRRKKMLRLALFAALLGLAVSLSLLRPQSLPPRVADVWSTYLRLIYAPMRFSAHEEPVGVNRSAGSGTTAKLQALLGPIPSSVNLYTLFPDGFPLALLLVDGKHSWDSLPGTNLLNSQTVAIKFEPRKAEAPQLRDECRSYRILAGCTGIPQIYHFGQEGLHNILVIDLLGPSLEDLFDMCGRKFSIKTVCMAARQMLTRVQTIHEKNLIYRDIKPDNFLIGRPGTKGANIVHVVDFGMAKQYRDPKTKQHIPYRERKSLSGTARYMSINTHLGREQSRRDDLEALGHVFMYFLRGSLPWQGLKAATNKQKYEKIGEKKQTTPIKELCEGFPEEFSIYLNYVRKLGFEETPDYDFLRELFAKVMKNNNDVDDGVFDWNELNGGKGWEASLGQSQILSQMQNAGLAADGRDRRREHRDTERRRASQAGNVVPPSPALVRHGSKQRKIPAALTPGGGNSPGQLTPHSAAAQVNVPVGAQHRMSAQHPYANASYDYGREGADDPYGMGVQQQPYGRASPMVSSVGAAPPAISNVRARAGDVGVSHGGDFNGQEDTQPKNGLIRILTCRCG</sequence>
<name>A0ACB7J9R1_PLECO</name>